<protein>
    <submittedName>
        <fullName evidence="1">Uncharacterized protein</fullName>
    </submittedName>
</protein>
<dbReference type="EMBL" id="CP108253">
    <property type="protein sequence ID" value="WTU45129.1"/>
    <property type="molecule type" value="Genomic_DNA"/>
</dbReference>
<accession>A0AAU2GU27</accession>
<gene>
    <name evidence="1" type="ORF">OHV25_00835</name>
    <name evidence="2" type="ORF">OHV25_39005</name>
</gene>
<proteinExistence type="predicted"/>
<name>A0AAU2GU27_9ACTN</name>
<reference evidence="1" key="1">
    <citation type="submission" date="2022-10" db="EMBL/GenBank/DDBJ databases">
        <title>The complete genomes of actinobacterial strains from the NBC collection.</title>
        <authorList>
            <person name="Joergensen T.S."/>
            <person name="Alvarez Arevalo M."/>
            <person name="Sterndorff E.B."/>
            <person name="Faurdal D."/>
            <person name="Vuksanovic O."/>
            <person name="Mourched A.-S."/>
            <person name="Charusanti P."/>
            <person name="Shaw S."/>
            <person name="Blin K."/>
            <person name="Weber T."/>
        </authorList>
    </citation>
    <scope>NUCLEOTIDE SEQUENCE</scope>
    <source>
        <strain evidence="1">NBC_00060</strain>
    </source>
</reference>
<sequence>MELGAAARRARRDRSVQVGVGVDGRLDRSGKLVAEFLVDQVEAGDRGEERPRVEQTVAARALVGGGAGDGELDARGPQLGRMFAQQPVALRNCGG</sequence>
<evidence type="ECO:0000313" key="1">
    <source>
        <dbReference type="EMBL" id="WTU38229.1"/>
    </source>
</evidence>
<dbReference type="AlphaFoldDB" id="A0AAU2GU27"/>
<dbReference type="EMBL" id="CP108253">
    <property type="protein sequence ID" value="WTU38229.1"/>
    <property type="molecule type" value="Genomic_DNA"/>
</dbReference>
<organism evidence="1">
    <name type="scientific">Streptomyces sp. NBC_00060</name>
    <dbReference type="NCBI Taxonomy" id="2975636"/>
    <lineage>
        <taxon>Bacteria</taxon>
        <taxon>Bacillati</taxon>
        <taxon>Actinomycetota</taxon>
        <taxon>Actinomycetes</taxon>
        <taxon>Kitasatosporales</taxon>
        <taxon>Streptomycetaceae</taxon>
        <taxon>Streptomyces</taxon>
    </lineage>
</organism>
<evidence type="ECO:0000313" key="2">
    <source>
        <dbReference type="EMBL" id="WTU45129.1"/>
    </source>
</evidence>